<dbReference type="EMBL" id="QDKJ01000009">
    <property type="protein sequence ID" value="PWC11809.1"/>
    <property type="molecule type" value="Genomic_DNA"/>
</dbReference>
<proteinExistence type="predicted"/>
<gene>
    <name evidence="2" type="ORF">B4923_13385</name>
</gene>
<keyword evidence="3" id="KW-1185">Reference proteome</keyword>
<dbReference type="GO" id="GO:0003723">
    <property type="term" value="F:RNA binding"/>
    <property type="evidence" value="ECO:0007669"/>
    <property type="project" value="InterPro"/>
</dbReference>
<feature type="domain" description="Toxin SymE-like" evidence="1">
    <location>
        <begin position="22"/>
        <end position="63"/>
    </location>
</feature>
<evidence type="ECO:0000313" key="2">
    <source>
        <dbReference type="EMBL" id="PWC11809.1"/>
    </source>
</evidence>
<dbReference type="OrthoDB" id="6481959at2"/>
<name>A0A2U1TQZ5_9GAMM</name>
<dbReference type="GO" id="GO:0005737">
    <property type="term" value="C:cytoplasm"/>
    <property type="evidence" value="ECO:0007669"/>
    <property type="project" value="InterPro"/>
</dbReference>
<dbReference type="InterPro" id="IPR014944">
    <property type="entry name" value="Toxin_SymE-like"/>
</dbReference>
<dbReference type="Proteomes" id="UP000245138">
    <property type="component" value="Unassembled WGS sequence"/>
</dbReference>
<sequence length="70" mass="7822">MRTHHNDIIAALLAELDDHDSEGADWMRDNGELTLAGDWLTRGGLLGQSLNIELLPGKMIIRAERRIMLA</sequence>
<reference evidence="2 3" key="1">
    <citation type="submission" date="2018-04" db="EMBL/GenBank/DDBJ databases">
        <title>Brenneria corticis sp.nov.</title>
        <authorList>
            <person name="Li Y."/>
        </authorList>
    </citation>
    <scope>NUCLEOTIDE SEQUENCE [LARGE SCALE GENOMIC DNA]</scope>
    <source>
        <strain evidence="2 3">LMG 27715</strain>
    </source>
</reference>
<dbReference type="GO" id="GO:0016788">
    <property type="term" value="F:hydrolase activity, acting on ester bonds"/>
    <property type="evidence" value="ECO:0007669"/>
    <property type="project" value="InterPro"/>
</dbReference>
<evidence type="ECO:0000313" key="3">
    <source>
        <dbReference type="Proteomes" id="UP000245138"/>
    </source>
</evidence>
<protein>
    <recommendedName>
        <fullName evidence="1">Toxin SymE-like domain-containing protein</fullName>
    </recommendedName>
</protein>
<organism evidence="2 3">
    <name type="scientific">Brenneria roseae subsp. americana</name>
    <dbReference type="NCBI Taxonomy" id="1508507"/>
    <lineage>
        <taxon>Bacteria</taxon>
        <taxon>Pseudomonadati</taxon>
        <taxon>Pseudomonadota</taxon>
        <taxon>Gammaproteobacteria</taxon>
        <taxon>Enterobacterales</taxon>
        <taxon>Pectobacteriaceae</taxon>
        <taxon>Brenneria</taxon>
    </lineage>
</organism>
<accession>A0A2U1TQZ5</accession>
<dbReference type="GO" id="GO:0016070">
    <property type="term" value="P:RNA metabolic process"/>
    <property type="evidence" value="ECO:0007669"/>
    <property type="project" value="InterPro"/>
</dbReference>
<comment type="caution">
    <text evidence="2">The sequence shown here is derived from an EMBL/GenBank/DDBJ whole genome shotgun (WGS) entry which is preliminary data.</text>
</comment>
<dbReference type="AlphaFoldDB" id="A0A2U1TQZ5"/>
<evidence type="ECO:0000259" key="1">
    <source>
        <dbReference type="Pfam" id="PF08845"/>
    </source>
</evidence>
<dbReference type="Pfam" id="PF08845">
    <property type="entry name" value="SymE_toxin"/>
    <property type="match status" value="1"/>
</dbReference>